<feature type="signal peptide" evidence="1">
    <location>
        <begin position="1"/>
        <end position="23"/>
    </location>
</feature>
<evidence type="ECO:0000256" key="1">
    <source>
        <dbReference type="SAM" id="SignalP"/>
    </source>
</evidence>
<protein>
    <recommendedName>
        <fullName evidence="4">Outer membrane protein beta-barrel domain-containing protein</fullName>
    </recommendedName>
</protein>
<dbReference type="Proteomes" id="UP001139193">
    <property type="component" value="Unassembled WGS sequence"/>
</dbReference>
<sequence length="247" mass="27747">MFPSPFRTLRPALLGLLLPVAAAAQTPAPTDTARAYKHQLGLTASPVLDGFFRNNRSLPLGLLYRRQLTPTKALRLRLVGQYSRRDTTNYLEYAPSNTLIGFVEGPNTTALDLNVYAGYEWKKPISKHFYYTYGLEAGFGWNRLRSEYLLQFSDPGQVLPAVETYSKTVNTWGVQTRPFVTLQYQVANRVLLFAESAVSIVYSHQQQDIVTKHIYYNGPGYGGRSNTANVFSVAWRPIQLIGAAVKF</sequence>
<name>A0A9X2AJA2_9BACT</name>
<accession>A0A9X2AJA2</accession>
<reference evidence="2" key="1">
    <citation type="submission" date="2022-03" db="EMBL/GenBank/DDBJ databases">
        <title>Bacterial whole genome sequence for Hymenobacter sp. DH14.</title>
        <authorList>
            <person name="Le V."/>
        </authorList>
    </citation>
    <scope>NUCLEOTIDE SEQUENCE</scope>
    <source>
        <strain evidence="2">DH14</strain>
    </source>
</reference>
<dbReference type="RefSeq" id="WP_241936810.1">
    <property type="nucleotide sequence ID" value="NZ_JALBGC010000003.1"/>
</dbReference>
<comment type="caution">
    <text evidence="2">The sequence shown here is derived from an EMBL/GenBank/DDBJ whole genome shotgun (WGS) entry which is preliminary data.</text>
</comment>
<evidence type="ECO:0008006" key="4">
    <source>
        <dbReference type="Google" id="ProtNLM"/>
    </source>
</evidence>
<dbReference type="EMBL" id="JALBGC010000003">
    <property type="protein sequence ID" value="MCI1188559.1"/>
    <property type="molecule type" value="Genomic_DNA"/>
</dbReference>
<evidence type="ECO:0000313" key="2">
    <source>
        <dbReference type="EMBL" id="MCI1188559.1"/>
    </source>
</evidence>
<evidence type="ECO:0000313" key="3">
    <source>
        <dbReference type="Proteomes" id="UP001139193"/>
    </source>
</evidence>
<organism evidence="2 3">
    <name type="scientific">Hymenobacter cyanobacteriorum</name>
    <dbReference type="NCBI Taxonomy" id="2926463"/>
    <lineage>
        <taxon>Bacteria</taxon>
        <taxon>Pseudomonadati</taxon>
        <taxon>Bacteroidota</taxon>
        <taxon>Cytophagia</taxon>
        <taxon>Cytophagales</taxon>
        <taxon>Hymenobacteraceae</taxon>
        <taxon>Hymenobacter</taxon>
    </lineage>
</organism>
<keyword evidence="1" id="KW-0732">Signal</keyword>
<proteinExistence type="predicted"/>
<keyword evidence="3" id="KW-1185">Reference proteome</keyword>
<gene>
    <name evidence="2" type="ORF">MON38_14105</name>
</gene>
<dbReference type="AlphaFoldDB" id="A0A9X2AJA2"/>
<feature type="chain" id="PRO_5040794311" description="Outer membrane protein beta-barrel domain-containing protein" evidence="1">
    <location>
        <begin position="24"/>
        <end position="247"/>
    </location>
</feature>